<dbReference type="Proteomes" id="UP001177935">
    <property type="component" value="Unassembled WGS sequence"/>
</dbReference>
<dbReference type="EMBL" id="JAUYVL010000029">
    <property type="protein sequence ID" value="MDP2503985.1"/>
    <property type="molecule type" value="Genomic_DNA"/>
</dbReference>
<evidence type="ECO:0000313" key="1">
    <source>
        <dbReference type="EMBL" id="MDP2503985.1"/>
    </source>
</evidence>
<accession>A0AB35N6A7</accession>
<reference evidence="1" key="1">
    <citation type="submission" date="2023-07" db="EMBL/GenBank/DDBJ databases">
        <title>Genome content predicts the carbon catabolic preferences of heterotrophic bacteria.</title>
        <authorList>
            <person name="Gralka M."/>
        </authorList>
    </citation>
    <scope>NUCLEOTIDE SEQUENCE</scope>
    <source>
        <strain evidence="1">6E02</strain>
    </source>
</reference>
<evidence type="ECO:0000313" key="2">
    <source>
        <dbReference type="Proteomes" id="UP001177935"/>
    </source>
</evidence>
<comment type="caution">
    <text evidence="1">The sequence shown here is derived from an EMBL/GenBank/DDBJ whole genome shotgun (WGS) entry which is preliminary data.</text>
</comment>
<dbReference type="RefSeq" id="WP_048657929.1">
    <property type="nucleotide sequence ID" value="NZ_CAWNUI010000023.1"/>
</dbReference>
<gene>
    <name evidence="1" type="ORF">Q8W42_25200</name>
</gene>
<organism evidence="1 2">
    <name type="scientific">Vibrio splendidus</name>
    <dbReference type="NCBI Taxonomy" id="29497"/>
    <lineage>
        <taxon>Bacteria</taxon>
        <taxon>Pseudomonadati</taxon>
        <taxon>Pseudomonadota</taxon>
        <taxon>Gammaproteobacteria</taxon>
        <taxon>Vibrionales</taxon>
        <taxon>Vibrionaceae</taxon>
        <taxon>Vibrio</taxon>
    </lineage>
</organism>
<protein>
    <submittedName>
        <fullName evidence="1">Uncharacterized protein</fullName>
    </submittedName>
</protein>
<proteinExistence type="predicted"/>
<dbReference type="AlphaFoldDB" id="A0AB35N6A7"/>
<sequence>METQIYSINIDVNTYEEAKELFDYATRRVTPKVNACLSLEKQANQSFWVHVRNQSLEAMNVLKHLEK</sequence>
<name>A0AB35N6A7_VIBSP</name>